<gene>
    <name evidence="3" type="ORF">H8L32_21030</name>
</gene>
<dbReference type="Proteomes" id="UP000650424">
    <property type="component" value="Unassembled WGS sequence"/>
</dbReference>
<proteinExistence type="predicted"/>
<feature type="transmembrane region" description="Helical" evidence="1">
    <location>
        <begin position="181"/>
        <end position="200"/>
    </location>
</feature>
<dbReference type="RefSeq" id="WP_186949229.1">
    <property type="nucleotide sequence ID" value="NZ_JACOGF010000012.1"/>
</dbReference>
<protein>
    <recommendedName>
        <fullName evidence="2">Heparan-alpha-glucosaminide N-acetyltransferase catalytic domain-containing protein</fullName>
    </recommendedName>
</protein>
<feature type="transmembrane region" description="Helical" evidence="1">
    <location>
        <begin position="106"/>
        <end position="128"/>
    </location>
</feature>
<evidence type="ECO:0000259" key="2">
    <source>
        <dbReference type="Pfam" id="PF07786"/>
    </source>
</evidence>
<keyword evidence="1" id="KW-0812">Transmembrane</keyword>
<feature type="transmembrane region" description="Helical" evidence="1">
    <location>
        <begin position="83"/>
        <end position="100"/>
    </location>
</feature>
<dbReference type="InterPro" id="IPR012429">
    <property type="entry name" value="HGSNAT_cat"/>
</dbReference>
<feature type="transmembrane region" description="Helical" evidence="1">
    <location>
        <begin position="135"/>
        <end position="151"/>
    </location>
</feature>
<organism evidence="3 4">
    <name type="scientific">Undibacterium hunanense</name>
    <dbReference type="NCBI Taxonomy" id="2762292"/>
    <lineage>
        <taxon>Bacteria</taxon>
        <taxon>Pseudomonadati</taxon>
        <taxon>Pseudomonadota</taxon>
        <taxon>Betaproteobacteria</taxon>
        <taxon>Burkholderiales</taxon>
        <taxon>Oxalobacteraceae</taxon>
        <taxon>Undibacterium</taxon>
    </lineage>
</organism>
<reference evidence="3 4" key="1">
    <citation type="submission" date="2020-08" db="EMBL/GenBank/DDBJ databases">
        <title>Novel species isolated from subtropical streams in China.</title>
        <authorList>
            <person name="Lu H."/>
        </authorList>
    </citation>
    <scope>NUCLEOTIDE SEQUENCE [LARGE SCALE GENOMIC DNA]</scope>
    <source>
        <strain evidence="3 4">CY18W</strain>
    </source>
</reference>
<comment type="caution">
    <text evidence="3">The sequence shown here is derived from an EMBL/GenBank/DDBJ whole genome shotgun (WGS) entry which is preliminary data.</text>
</comment>
<feature type="transmembrane region" description="Helical" evidence="1">
    <location>
        <begin position="301"/>
        <end position="318"/>
    </location>
</feature>
<feature type="transmembrane region" description="Helical" evidence="1">
    <location>
        <begin position="212"/>
        <end position="231"/>
    </location>
</feature>
<evidence type="ECO:0000256" key="1">
    <source>
        <dbReference type="SAM" id="Phobius"/>
    </source>
</evidence>
<feature type="domain" description="Heparan-alpha-glucosaminide N-acetyltransferase catalytic" evidence="2">
    <location>
        <begin position="6"/>
        <end position="208"/>
    </location>
</feature>
<keyword evidence="4" id="KW-1185">Reference proteome</keyword>
<keyword evidence="1" id="KW-1133">Transmembrane helix</keyword>
<feature type="transmembrane region" description="Helical" evidence="1">
    <location>
        <begin position="263"/>
        <end position="281"/>
    </location>
</feature>
<dbReference type="PANTHER" id="PTHR40407:SF1">
    <property type="entry name" value="HEPARAN-ALPHA-GLUCOSAMINIDE N-ACETYLTRANSFERASE CATALYTIC DOMAIN-CONTAINING PROTEIN"/>
    <property type="match status" value="1"/>
</dbReference>
<sequence>MNKQSRLQAIDLLRGLVIVLMALDHTRDFFAPTAFDPLNLQLGYPALFWTRWITHLCAPIFVMLAGMSAFLRSQHRDKKDMSRYLLSRGALMILLEWTWVSFSWQFGFTTFILQVIWAIGVAMMALAGLIWLPRWALITCAVALILPHNLLDALHGKDSGLLFMAWHQGGYYPLWGDVGIYFAYPLMPWIGLMAGAYAIGPVMLWDAGRRQHFLFTAAIVLLLSFVILRSGNFYGDPDAWSVQGKNFLYDLMSFVKVHKYPPSLLYLCITLGIGLGALGLLERYVQRPWPTLMLFGKSPMFFYLVHIALIHALGWVYMQVRYGQQIDFRSKGVVIPDYQPSLLICYAAWIVVLVLMWGLTGWWNRSRQKTGTGMSAVSVH</sequence>
<dbReference type="EMBL" id="JACOGF010000012">
    <property type="protein sequence ID" value="MBC3919968.1"/>
    <property type="molecule type" value="Genomic_DNA"/>
</dbReference>
<dbReference type="Pfam" id="PF07786">
    <property type="entry name" value="HGSNAT_cat"/>
    <property type="match status" value="1"/>
</dbReference>
<keyword evidence="1" id="KW-0472">Membrane</keyword>
<feature type="transmembrane region" description="Helical" evidence="1">
    <location>
        <begin position="12"/>
        <end position="32"/>
    </location>
</feature>
<evidence type="ECO:0000313" key="3">
    <source>
        <dbReference type="EMBL" id="MBC3919968.1"/>
    </source>
</evidence>
<accession>A0ABR6ZVS1</accession>
<feature type="transmembrane region" description="Helical" evidence="1">
    <location>
        <begin position="52"/>
        <end position="71"/>
    </location>
</feature>
<evidence type="ECO:0000313" key="4">
    <source>
        <dbReference type="Proteomes" id="UP000650424"/>
    </source>
</evidence>
<dbReference type="PANTHER" id="PTHR40407">
    <property type="entry name" value="MEMBRANE PROTEIN-LIKE PROTEIN"/>
    <property type="match status" value="1"/>
</dbReference>
<name>A0ABR6ZVS1_9BURK</name>
<feature type="transmembrane region" description="Helical" evidence="1">
    <location>
        <begin position="338"/>
        <end position="359"/>
    </location>
</feature>